<dbReference type="InterPro" id="IPR011990">
    <property type="entry name" value="TPR-like_helical_dom_sf"/>
</dbReference>
<evidence type="ECO:0000313" key="2">
    <source>
        <dbReference type="Proteomes" id="UP000064243"/>
    </source>
</evidence>
<gene>
    <name evidence="1" type="ORF">ABW22_07095</name>
</gene>
<dbReference type="Proteomes" id="UP000064243">
    <property type="component" value="Unassembled WGS sequence"/>
</dbReference>
<protein>
    <submittedName>
        <fullName evidence="1">Uncharacterized protein</fullName>
    </submittedName>
</protein>
<dbReference type="Gene3D" id="1.25.40.10">
    <property type="entry name" value="Tetratricopeptide repeat domain"/>
    <property type="match status" value="1"/>
</dbReference>
<dbReference type="EMBL" id="LDUG01000019">
    <property type="protein sequence ID" value="KVW96708.1"/>
    <property type="molecule type" value="Genomic_DNA"/>
</dbReference>
<dbReference type="PATRIC" id="fig|36861.3.peg.895"/>
<dbReference type="Pfam" id="PF13181">
    <property type="entry name" value="TPR_8"/>
    <property type="match status" value="1"/>
</dbReference>
<dbReference type="SUPFAM" id="SSF48452">
    <property type="entry name" value="TPR-like"/>
    <property type="match status" value="1"/>
</dbReference>
<dbReference type="RefSeq" id="WP_059753952.1">
    <property type="nucleotide sequence ID" value="NZ_LDUG01000019.1"/>
</dbReference>
<dbReference type="STRING" id="1123392.GCA_000376425_02313"/>
<dbReference type="OrthoDB" id="8553427at2"/>
<accession>A0A119CWI8</accession>
<sequence length="610" mass="66122">MATRDTLTPKEAQCSGGADYAALALQALQEPADAAYAKELMDRVADDCQFTKDLAACAIVYKALGEQDRAEELLQTAEDYCMSGEEQVALAEAKFKVLGDKAAAVGAYEKALKETNNLDPLIDLAKDVMRVIADGAFAKKVLEKAEAKISRAVEYSKLAAASAEHLLDKDYAEAIFNKAAEKLSSVPDLLALAGEVTKTLGDPQKAKALYQRALEGATDFAAAKTLIESARQTGDAAFMQTALKKAGDLATATGEYIELAEGLASVGDKPGATALLDKAEEAVAGLDEMYRLVAAVEAHLADDAERLARVKVKLEKRQANHVRYMEFQQLEKDAVSVKQFLALAERVRLELEDPFYSAKLIEAAETLLDGTGYQFSRYKPILLAVDKNLDDTDWLSRLLDRAAENATDFIAFKDLVVTAAQLHHRELGVSKARTYLAMREAALAADANATVYDLAKLAEASFAATRDAAEADRLLEAARAQAKDHFALTHIGRLYAAMGNSAKADEYFAAAAAACPNGDACIQFIDRLKGFALPVETLKKWYAECGTHLSKPADKLRWAEGIADALNDKVWATEVYGQLAGQFSGTEAARFELSRRSRADLNYFGSSRRH</sequence>
<keyword evidence="2" id="KW-1185">Reference proteome</keyword>
<dbReference type="AlphaFoldDB" id="A0A119CWI8"/>
<proteinExistence type="predicted"/>
<comment type="caution">
    <text evidence="1">The sequence shown here is derived from an EMBL/GenBank/DDBJ whole genome shotgun (WGS) entry which is preliminary data.</text>
</comment>
<organism evidence="1 2">
    <name type="scientific">Thiobacillus denitrificans</name>
    <dbReference type="NCBI Taxonomy" id="36861"/>
    <lineage>
        <taxon>Bacteria</taxon>
        <taxon>Pseudomonadati</taxon>
        <taxon>Pseudomonadota</taxon>
        <taxon>Betaproteobacteria</taxon>
        <taxon>Nitrosomonadales</taxon>
        <taxon>Thiobacillaceae</taxon>
        <taxon>Thiobacillus</taxon>
    </lineage>
</organism>
<name>A0A119CWI8_THIDE</name>
<reference evidence="1 2" key="1">
    <citation type="journal article" date="2015" name="Appl. Environ. Microbiol.">
        <title>Aerobic and Anaerobic Thiosulfate Oxidation by a Cold-Adapted, Subglacial Chemoautotroph.</title>
        <authorList>
            <person name="Harrold Z.R."/>
            <person name="Skidmore M.L."/>
            <person name="Hamilton T.L."/>
            <person name="Desch L."/>
            <person name="Amada K."/>
            <person name="van Gelder W."/>
            <person name="Glover K."/>
            <person name="Roden E.E."/>
            <person name="Boyd E.S."/>
        </authorList>
    </citation>
    <scope>NUCLEOTIDE SEQUENCE [LARGE SCALE GENOMIC DNA]</scope>
    <source>
        <strain evidence="1 2">RG</strain>
    </source>
</reference>
<evidence type="ECO:0000313" key="1">
    <source>
        <dbReference type="EMBL" id="KVW96708.1"/>
    </source>
</evidence>
<dbReference type="InterPro" id="IPR019734">
    <property type="entry name" value="TPR_rpt"/>
</dbReference>